<dbReference type="Pfam" id="PF00501">
    <property type="entry name" value="AMP-binding"/>
    <property type="match status" value="1"/>
</dbReference>
<dbReference type="PANTHER" id="PTHR43201:SF8">
    <property type="entry name" value="ACYL-COA SYNTHETASE FAMILY MEMBER 3"/>
    <property type="match status" value="1"/>
</dbReference>
<evidence type="ECO:0000313" key="2">
    <source>
        <dbReference type="EMBL" id="CAH1780093.1"/>
    </source>
</evidence>
<dbReference type="PROSITE" id="PS00455">
    <property type="entry name" value="AMP_BINDING"/>
    <property type="match status" value="1"/>
</dbReference>
<name>A0A8J1USU4_OWEFU</name>
<dbReference type="OrthoDB" id="2962993at2759"/>
<dbReference type="AlphaFoldDB" id="A0A8J1USU4"/>
<feature type="non-terminal residue" evidence="2">
    <location>
        <position position="392"/>
    </location>
</feature>
<organism evidence="2 3">
    <name type="scientific">Owenia fusiformis</name>
    <name type="common">Polychaete worm</name>
    <dbReference type="NCBI Taxonomy" id="6347"/>
    <lineage>
        <taxon>Eukaryota</taxon>
        <taxon>Metazoa</taxon>
        <taxon>Spiralia</taxon>
        <taxon>Lophotrochozoa</taxon>
        <taxon>Annelida</taxon>
        <taxon>Polychaeta</taxon>
        <taxon>Sedentaria</taxon>
        <taxon>Canalipalpata</taxon>
        <taxon>Sabellida</taxon>
        <taxon>Oweniida</taxon>
        <taxon>Oweniidae</taxon>
        <taxon>Owenia</taxon>
    </lineage>
</organism>
<reference evidence="2" key="1">
    <citation type="submission" date="2022-03" db="EMBL/GenBank/DDBJ databases">
        <authorList>
            <person name="Martin C."/>
        </authorList>
    </citation>
    <scope>NUCLEOTIDE SEQUENCE</scope>
</reference>
<evidence type="ECO:0000256" key="1">
    <source>
        <dbReference type="ARBA" id="ARBA00006432"/>
    </source>
</evidence>
<dbReference type="Proteomes" id="UP000749559">
    <property type="component" value="Unassembled WGS sequence"/>
</dbReference>
<dbReference type="Gene3D" id="3.40.50.12780">
    <property type="entry name" value="N-terminal domain of ligase-like"/>
    <property type="match status" value="1"/>
</dbReference>
<evidence type="ECO:0000313" key="3">
    <source>
        <dbReference type="Proteomes" id="UP000749559"/>
    </source>
</evidence>
<dbReference type="GO" id="GO:0006631">
    <property type="term" value="P:fatty acid metabolic process"/>
    <property type="evidence" value="ECO:0007669"/>
    <property type="project" value="TreeGrafter"/>
</dbReference>
<proteinExistence type="inferred from homology"/>
<protein>
    <submittedName>
        <fullName evidence="2">Uncharacterized protein</fullName>
    </submittedName>
</protein>
<sequence>GNLKEAGIRPLGFRFFSKLKGPAYPVFLKADKYQERTALIDCHGNHLYKDLLGRSVQLSQKILDIVGEKDLEEKTVSFLCPNDVSYLVCQWATWMAGGVAVPLYKNHPSSEMEYFIENSESAVVIATESLAEKLYPITTKLNVKKLTLKESDYLSEKETENGLYLYRDLRNKFHIIAEHTPGGYRNRRAMIIYTSGTTGRPKGVVLSYGNLNTNIEGMIEAWGWTSADVILHVLPLHHIHGVVNALMTPLSCGATCVMLPDFNAKLVWEKLVNPITAGNQVRINLFMAVPTIYKLLIDEYEKLAKSSNLNKEYVKSACLNRIRLMVSGSAALPQPIMERWKDITGHMLLERYGMSEIGMALTNPLNSRRIPGSVGKPFPAVEVCIAKDNVYN</sequence>
<dbReference type="PANTHER" id="PTHR43201">
    <property type="entry name" value="ACYL-COA SYNTHETASE"/>
    <property type="match status" value="1"/>
</dbReference>
<gene>
    <name evidence="2" type="ORF">OFUS_LOCUS6835</name>
</gene>
<feature type="non-terminal residue" evidence="2">
    <location>
        <position position="1"/>
    </location>
</feature>
<dbReference type="InterPro" id="IPR020845">
    <property type="entry name" value="AMP-binding_CS"/>
</dbReference>
<comment type="similarity">
    <text evidence="1">Belongs to the ATP-dependent AMP-binding enzyme family.</text>
</comment>
<dbReference type="EMBL" id="CAIIXF020000003">
    <property type="protein sequence ID" value="CAH1780093.1"/>
    <property type="molecule type" value="Genomic_DNA"/>
</dbReference>
<accession>A0A8J1USU4</accession>
<keyword evidence="3" id="KW-1185">Reference proteome</keyword>
<dbReference type="InterPro" id="IPR042099">
    <property type="entry name" value="ANL_N_sf"/>
</dbReference>
<dbReference type="GO" id="GO:0031956">
    <property type="term" value="F:medium-chain fatty acid-CoA ligase activity"/>
    <property type="evidence" value="ECO:0007669"/>
    <property type="project" value="TreeGrafter"/>
</dbReference>
<dbReference type="SUPFAM" id="SSF56801">
    <property type="entry name" value="Acetyl-CoA synthetase-like"/>
    <property type="match status" value="1"/>
</dbReference>
<dbReference type="InterPro" id="IPR000873">
    <property type="entry name" value="AMP-dep_synth/lig_dom"/>
</dbReference>
<comment type="caution">
    <text evidence="2">The sequence shown here is derived from an EMBL/GenBank/DDBJ whole genome shotgun (WGS) entry which is preliminary data.</text>
</comment>